<name>A0AA86U6B6_9EUKA</name>
<reference evidence="1" key="1">
    <citation type="submission" date="2023-06" db="EMBL/GenBank/DDBJ databases">
        <authorList>
            <person name="Kurt Z."/>
        </authorList>
    </citation>
    <scope>NUCLEOTIDE SEQUENCE</scope>
</reference>
<comment type="caution">
    <text evidence="1">The sequence shown here is derived from an EMBL/GenBank/DDBJ whole genome shotgun (WGS) entry which is preliminary data.</text>
</comment>
<dbReference type="EMBL" id="CATOUU010000704">
    <property type="protein sequence ID" value="CAI9942699.1"/>
    <property type="molecule type" value="Genomic_DNA"/>
</dbReference>
<sequence>MKDLYCRTNILIYILQFNTNINSFSLSTNVIECYHGILKNRCFSHQTTQVMRGVIKRYMIEQASKNVINSQNDFPKQRIQYCREFTGGHQYNSDEQRSASRVARIIYDAISNKQSDVIDLVHQKNNYINTLNQLNNSMNFQEIRLLCNYRYSDTTVREYCVFNLVQQGKKAKINETGKWVNQKSRKQCKK</sequence>
<reference evidence="2 3" key="2">
    <citation type="submission" date="2024-07" db="EMBL/GenBank/DDBJ databases">
        <authorList>
            <person name="Akdeniz Z."/>
        </authorList>
    </citation>
    <scope>NUCLEOTIDE SEQUENCE [LARGE SCALE GENOMIC DNA]</scope>
</reference>
<keyword evidence="3" id="KW-1185">Reference proteome</keyword>
<dbReference type="AlphaFoldDB" id="A0AA86U6B6"/>
<gene>
    <name evidence="1" type="ORF">HINF_LOCUS30344</name>
    <name evidence="2" type="ORF">HINF_LOCUS73830</name>
</gene>
<protein>
    <submittedName>
        <fullName evidence="2">Hypothetical_protein</fullName>
    </submittedName>
</protein>
<organism evidence="1">
    <name type="scientific">Hexamita inflata</name>
    <dbReference type="NCBI Taxonomy" id="28002"/>
    <lineage>
        <taxon>Eukaryota</taxon>
        <taxon>Metamonada</taxon>
        <taxon>Diplomonadida</taxon>
        <taxon>Hexamitidae</taxon>
        <taxon>Hexamitinae</taxon>
        <taxon>Hexamita</taxon>
    </lineage>
</organism>
<proteinExistence type="predicted"/>
<evidence type="ECO:0000313" key="3">
    <source>
        <dbReference type="Proteomes" id="UP001642409"/>
    </source>
</evidence>
<dbReference type="EMBL" id="CAXDID020000613">
    <property type="protein sequence ID" value="CAL6106620.1"/>
    <property type="molecule type" value="Genomic_DNA"/>
</dbReference>
<evidence type="ECO:0000313" key="1">
    <source>
        <dbReference type="EMBL" id="CAI9942699.1"/>
    </source>
</evidence>
<evidence type="ECO:0000313" key="2">
    <source>
        <dbReference type="EMBL" id="CAL6106620.1"/>
    </source>
</evidence>
<accession>A0AA86U6B6</accession>
<dbReference type="Proteomes" id="UP001642409">
    <property type="component" value="Unassembled WGS sequence"/>
</dbReference>